<comment type="caution">
    <text evidence="6">The sequence shown here is derived from an EMBL/GenBank/DDBJ whole genome shotgun (WGS) entry which is preliminary data.</text>
</comment>
<accession>A0A1A6H3G5</accession>
<dbReference type="PRINTS" id="PR01705">
    <property type="entry name" value="TSP1REPEAT"/>
</dbReference>
<reference evidence="6 7" key="1">
    <citation type="submission" date="2016-06" db="EMBL/GenBank/DDBJ databases">
        <title>The Draft Genome Sequence and Annotation of the Desert Woodrat Neotoma lepida.</title>
        <authorList>
            <person name="Campbell M."/>
            <person name="Oakeson K.F."/>
            <person name="Yandell M."/>
            <person name="Halpert J.R."/>
            <person name="Dearing D."/>
        </authorList>
    </citation>
    <scope>NUCLEOTIDE SEQUENCE [LARGE SCALE GENOMIC DNA]</scope>
    <source>
        <strain evidence="6">417</strain>
        <tissue evidence="6">Liver</tissue>
    </source>
</reference>
<dbReference type="PANTHER" id="PTHR22906:SF43">
    <property type="entry name" value="PROPERDIN"/>
    <property type="match status" value="1"/>
</dbReference>
<keyword evidence="2" id="KW-0964">Secreted</keyword>
<dbReference type="PROSITE" id="PS50092">
    <property type="entry name" value="TSP1"/>
    <property type="match status" value="6"/>
</dbReference>
<protein>
    <recommendedName>
        <fullName evidence="8">Properdin</fullName>
    </recommendedName>
</protein>
<keyword evidence="3" id="KW-0732">Signal</keyword>
<keyword evidence="7" id="KW-1185">Reference proteome</keyword>
<dbReference type="SUPFAM" id="SSF82895">
    <property type="entry name" value="TSP-1 type 1 repeat"/>
    <property type="match status" value="6"/>
</dbReference>
<dbReference type="OrthoDB" id="446173at2759"/>
<dbReference type="InterPro" id="IPR000884">
    <property type="entry name" value="TSP1_rpt"/>
</dbReference>
<dbReference type="SMART" id="SM00209">
    <property type="entry name" value="TSP1"/>
    <property type="match status" value="6"/>
</dbReference>
<gene>
    <name evidence="6" type="ORF">A6R68_13072</name>
</gene>
<dbReference type="FunFam" id="2.20.100.10:FF:000001">
    <property type="entry name" value="semaphorin-5A isoform X1"/>
    <property type="match status" value="3"/>
</dbReference>
<name>A0A1A6H3G5_NEOLE</name>
<evidence type="ECO:0000256" key="3">
    <source>
        <dbReference type="ARBA" id="ARBA00022729"/>
    </source>
</evidence>
<organism evidence="6 7">
    <name type="scientific">Neotoma lepida</name>
    <name type="common">Desert woodrat</name>
    <dbReference type="NCBI Taxonomy" id="56216"/>
    <lineage>
        <taxon>Eukaryota</taxon>
        <taxon>Metazoa</taxon>
        <taxon>Chordata</taxon>
        <taxon>Craniata</taxon>
        <taxon>Vertebrata</taxon>
        <taxon>Euteleostomi</taxon>
        <taxon>Mammalia</taxon>
        <taxon>Eutheria</taxon>
        <taxon>Euarchontoglires</taxon>
        <taxon>Glires</taxon>
        <taxon>Rodentia</taxon>
        <taxon>Myomorpha</taxon>
        <taxon>Muroidea</taxon>
        <taxon>Cricetidae</taxon>
        <taxon>Neotominae</taxon>
        <taxon>Neotoma</taxon>
    </lineage>
</organism>
<dbReference type="InterPro" id="IPR052065">
    <property type="entry name" value="Compl_asym_regulator"/>
</dbReference>
<proteinExistence type="predicted"/>
<comment type="subcellular location">
    <subcellularLocation>
        <location evidence="1">Secreted</location>
    </subcellularLocation>
</comment>
<evidence type="ECO:0000256" key="1">
    <source>
        <dbReference type="ARBA" id="ARBA00004613"/>
    </source>
</evidence>
<evidence type="ECO:0000313" key="6">
    <source>
        <dbReference type="EMBL" id="OBS72345.1"/>
    </source>
</evidence>
<dbReference type="Proteomes" id="UP000092124">
    <property type="component" value="Unassembled WGS sequence"/>
</dbReference>
<evidence type="ECO:0000256" key="2">
    <source>
        <dbReference type="ARBA" id="ARBA00022525"/>
    </source>
</evidence>
<dbReference type="Gene3D" id="2.20.100.10">
    <property type="entry name" value="Thrombospondin type-1 (TSP1) repeat"/>
    <property type="match status" value="6"/>
</dbReference>
<dbReference type="AlphaFoldDB" id="A0A1A6H3G5"/>
<dbReference type="InterPro" id="IPR036383">
    <property type="entry name" value="TSP1_rpt_sf"/>
</dbReference>
<evidence type="ECO:0000256" key="5">
    <source>
        <dbReference type="ARBA" id="ARBA00023157"/>
    </source>
</evidence>
<dbReference type="PANTHER" id="PTHR22906">
    <property type="entry name" value="PROPERDIN"/>
    <property type="match status" value="1"/>
</dbReference>
<dbReference type="EMBL" id="LZPO01055126">
    <property type="protein sequence ID" value="OBS72345.1"/>
    <property type="molecule type" value="Genomic_DNA"/>
</dbReference>
<dbReference type="Pfam" id="PF22195">
    <property type="entry name" value="TSP1_CFP_C"/>
    <property type="match status" value="1"/>
</dbReference>
<evidence type="ECO:0000256" key="4">
    <source>
        <dbReference type="ARBA" id="ARBA00022737"/>
    </source>
</evidence>
<dbReference type="Pfam" id="PF00090">
    <property type="entry name" value="TSP_1"/>
    <property type="match status" value="5"/>
</dbReference>
<feature type="non-terminal residue" evidence="6">
    <location>
        <position position="1"/>
    </location>
</feature>
<evidence type="ECO:0008006" key="8">
    <source>
        <dbReference type="Google" id="ProtNLM"/>
    </source>
</evidence>
<dbReference type="InterPro" id="IPR054019">
    <property type="entry name" value="CFP_TSR_C"/>
</dbReference>
<dbReference type="Pfam" id="PF18487">
    <property type="entry name" value="TSR"/>
    <property type="match status" value="1"/>
</dbReference>
<keyword evidence="4" id="KW-0677">Repeat</keyword>
<dbReference type="STRING" id="56216.A0A1A6H3G5"/>
<keyword evidence="5" id="KW-1015">Disulfide bond</keyword>
<dbReference type="InterPro" id="IPR049536">
    <property type="entry name" value="CFP_TSR-0"/>
</dbReference>
<sequence length="487" mass="53176">SRSAQIKQGLLSVREYKDIVLKMLAGMQAPQSLLLLLLTLPATGSDPVLCFTQYEESSGKCKGLLGGDISVEDCCLNAAYAFQEHTGGLCQACRSPQWSPWSSWAPCSVTCSEGSQLRHRRCVGRGGQCSEKVAPKTLEWQLQACEDQPCCPEMGGWSEWAPWGPCSVTCSKGTRTRQRVCDHPAPKCGGHCPGEAQQSQACDTQKVCPTHGAWTAWGPWGPCSGTCLGGTQEPKETRSRTCSAPVPSHQPPGKPCSGLAYEHRGCTGLPPCPVAGGWGPWRPVSPCSVTCGLGQTLERRTCDRPVPRHGGLFCPGDATRTDICNTAMPCPVNGEWEAWGKWSHCSRVNMKSISCEEIPGQQSRTRNCGGRKFNGQRCSGKYQDIRHCYDIHNCVLKGSWSEWSTWGLCTPPCGPNPTRVRQRLCTPLLPKFSPTVSMVEGQGEKNVTFWGTPRPLCEELQGQKLMVEEKRPCLHVPACKDPEEEKP</sequence>
<evidence type="ECO:0000313" key="7">
    <source>
        <dbReference type="Proteomes" id="UP000092124"/>
    </source>
</evidence>